<accession>A0A6I0DUW0</accession>
<dbReference type="Proteomes" id="UP000441102">
    <property type="component" value="Unassembled WGS sequence"/>
</dbReference>
<organism evidence="1 2">
    <name type="scientific">Brucella anthropi</name>
    <name type="common">Ochrobactrum anthropi</name>
    <dbReference type="NCBI Taxonomy" id="529"/>
    <lineage>
        <taxon>Bacteria</taxon>
        <taxon>Pseudomonadati</taxon>
        <taxon>Pseudomonadota</taxon>
        <taxon>Alphaproteobacteria</taxon>
        <taxon>Hyphomicrobiales</taxon>
        <taxon>Brucellaceae</taxon>
        <taxon>Brucella/Ochrobactrum group</taxon>
        <taxon>Brucella</taxon>
    </lineage>
</organism>
<dbReference type="EMBL" id="WBWX01000003">
    <property type="protein sequence ID" value="KAB2798955.1"/>
    <property type="molecule type" value="Genomic_DNA"/>
</dbReference>
<evidence type="ECO:0000313" key="2">
    <source>
        <dbReference type="Proteomes" id="UP000441102"/>
    </source>
</evidence>
<proteinExistence type="predicted"/>
<protein>
    <recommendedName>
        <fullName evidence="3">SAM-dependent methyltransferase</fullName>
    </recommendedName>
</protein>
<dbReference type="InterPro" id="IPR029063">
    <property type="entry name" value="SAM-dependent_MTases_sf"/>
</dbReference>
<reference evidence="1 2" key="1">
    <citation type="submission" date="2019-09" db="EMBL/GenBank/DDBJ databases">
        <title>Taxonomic organization of the family Brucellaceae based on a phylogenomic approach.</title>
        <authorList>
            <person name="Leclercq S."/>
            <person name="Cloeckaert A."/>
            <person name="Zygmunt M.S."/>
        </authorList>
    </citation>
    <scope>NUCLEOTIDE SEQUENCE [LARGE SCALE GENOMIC DNA]</scope>
    <source>
        <strain evidence="1 2">CCUG 34461</strain>
    </source>
</reference>
<sequence>MTVVQSNFSRQANDLYRTERWATEALLRQFPVHGLTVWEPAAGGHDIADVLRDNGANVITSDIATYDRRHDATVDFLEGRFAYKNPKHDAIIPNPPYGRGNRDAVKFARLALERCNGLVALLLTAKFDFGKTRADLFRDNPRFWTKIALVDRIQWFPGDTSGTEDHAWYVWGPKGGVYSPRILWEGRELISGEAA</sequence>
<dbReference type="AlphaFoldDB" id="A0A6I0DUW0"/>
<evidence type="ECO:0000313" key="1">
    <source>
        <dbReference type="EMBL" id="KAB2798955.1"/>
    </source>
</evidence>
<evidence type="ECO:0008006" key="3">
    <source>
        <dbReference type="Google" id="ProtNLM"/>
    </source>
</evidence>
<dbReference type="RefSeq" id="WP_151576507.1">
    <property type="nucleotide sequence ID" value="NZ_WBWX01000003.1"/>
</dbReference>
<dbReference type="SUPFAM" id="SSF53335">
    <property type="entry name" value="S-adenosyl-L-methionine-dependent methyltransferases"/>
    <property type="match status" value="1"/>
</dbReference>
<gene>
    <name evidence="1" type="ORF">F9L06_10145</name>
</gene>
<name>A0A6I0DUW0_BRUAN</name>
<comment type="caution">
    <text evidence="1">The sequence shown here is derived from an EMBL/GenBank/DDBJ whole genome shotgun (WGS) entry which is preliminary data.</text>
</comment>